<evidence type="ECO:0000256" key="1">
    <source>
        <dbReference type="ARBA" id="ARBA00004123"/>
    </source>
</evidence>
<feature type="compositionally biased region" description="Basic and acidic residues" evidence="4">
    <location>
        <begin position="455"/>
        <end position="469"/>
    </location>
</feature>
<sequence length="636" mass="72636">MPSSNSKVKLKVGSSSSTQPSTGIERERSGSTPSVEETKSSISPIYISLPLDKESKRKIDSKSRHDEDVKKHHVVEAQVSNLDEDWQVAYTWSFIIKFNLRSKISRLECLEDFERCLVEPMANRPDDILESILICFLGNLKPGSRNITPENIQSQLSNYINDQLSSTSEWTVWDRGWPINEEDRGSCCTYDRYRSELGRLRYYGEPSSARAENNPIKRMEEKGSGIFELDWRERVTLLRQLVDWQLTHSESIRNIIHREFPAKAMDSKAKRPPPAEITEKDSIVVKELGLNRDRARVWAFDDSWRLYKSGNPYKRPCQLISITTNRDSYDQLITELETFSQLRSEGNPDEIPSTAKSGKLSNELKKLVQARKNEASLAERLKERIEAVEKEEGRVQRSRRKIAQVVEMQQRAELRSTRTRRQGRKVDYVYDDNSEFDSDSGPTRRKRPSPEFDGLDSKGKPIIPGERRSARTSGRQSTFVFEPVSEILPVSEQISKPVSEPDVSVEMSRNSSSTSSTGGNPEDGEMSEEGRRKKRERMKGYAWVEEYIPFERLSDKDKEEFLRTRKEANELNLGTGTANEDWKGIAMANGTGIDIQNRNGHDSVETLENPISVETKSEEPMDIDKSGIGEEGESAF</sequence>
<organism evidence="6 7">
    <name type="scientific">Kwoniella shivajii</name>
    <dbReference type="NCBI Taxonomy" id="564305"/>
    <lineage>
        <taxon>Eukaryota</taxon>
        <taxon>Fungi</taxon>
        <taxon>Dikarya</taxon>
        <taxon>Basidiomycota</taxon>
        <taxon>Agaricomycotina</taxon>
        <taxon>Tremellomycetes</taxon>
        <taxon>Tremellales</taxon>
        <taxon>Cryptococcaceae</taxon>
        <taxon>Kwoniella</taxon>
    </lineage>
</organism>
<dbReference type="PANTHER" id="PTHR42107">
    <property type="entry name" value="YALI0D24453P"/>
    <property type="match status" value="1"/>
</dbReference>
<feature type="coiled-coil region" evidence="3">
    <location>
        <begin position="364"/>
        <end position="398"/>
    </location>
</feature>
<dbReference type="PANTHER" id="PTHR42107:SF1">
    <property type="entry name" value="WHIM1 DOMAIN-CONTAINING PROTEIN"/>
    <property type="match status" value="1"/>
</dbReference>
<dbReference type="Pfam" id="PF15612">
    <property type="entry name" value="WHIM1"/>
    <property type="match status" value="1"/>
</dbReference>
<evidence type="ECO:0000313" key="6">
    <source>
        <dbReference type="EMBL" id="WRT67967.1"/>
    </source>
</evidence>
<accession>A0ABZ1D2Z0</accession>
<keyword evidence="3" id="KW-0175">Coiled coil</keyword>
<dbReference type="InterPro" id="IPR028942">
    <property type="entry name" value="WHIM1_dom"/>
</dbReference>
<comment type="subcellular location">
    <subcellularLocation>
        <location evidence="1">Nucleus</location>
    </subcellularLocation>
</comment>
<keyword evidence="2" id="KW-0539">Nucleus</keyword>
<evidence type="ECO:0000256" key="3">
    <source>
        <dbReference type="SAM" id="Coils"/>
    </source>
</evidence>
<feature type="region of interest" description="Disordered" evidence="4">
    <location>
        <begin position="1"/>
        <end position="41"/>
    </location>
</feature>
<protein>
    <recommendedName>
        <fullName evidence="5">WHIM1 domain-containing protein</fullName>
    </recommendedName>
</protein>
<feature type="compositionally biased region" description="Basic and acidic residues" evidence="4">
    <location>
        <begin position="615"/>
        <end position="628"/>
    </location>
</feature>
<feature type="region of interest" description="Disordered" evidence="4">
    <location>
        <begin position="412"/>
        <end position="477"/>
    </location>
</feature>
<feature type="region of interest" description="Disordered" evidence="4">
    <location>
        <begin position="613"/>
        <end position="636"/>
    </location>
</feature>
<dbReference type="RefSeq" id="XP_062792707.1">
    <property type="nucleotide sequence ID" value="XM_062936656.1"/>
</dbReference>
<gene>
    <name evidence="6" type="ORF">IL334_004941</name>
</gene>
<dbReference type="GeneID" id="87957072"/>
<feature type="compositionally biased region" description="Low complexity" evidence="4">
    <location>
        <begin position="1"/>
        <end position="17"/>
    </location>
</feature>
<feature type="compositionally biased region" description="Low complexity" evidence="4">
    <location>
        <begin position="510"/>
        <end position="520"/>
    </location>
</feature>
<evidence type="ECO:0000259" key="5">
    <source>
        <dbReference type="Pfam" id="PF15612"/>
    </source>
</evidence>
<feature type="region of interest" description="Disordered" evidence="4">
    <location>
        <begin position="490"/>
        <end position="537"/>
    </location>
</feature>
<feature type="compositionally biased region" description="Acidic residues" evidence="4">
    <location>
        <begin position="429"/>
        <end position="438"/>
    </location>
</feature>
<evidence type="ECO:0000256" key="2">
    <source>
        <dbReference type="ARBA" id="ARBA00023242"/>
    </source>
</evidence>
<dbReference type="Proteomes" id="UP001329825">
    <property type="component" value="Chromosome 6"/>
</dbReference>
<dbReference type="EMBL" id="CP141886">
    <property type="protein sequence ID" value="WRT67967.1"/>
    <property type="molecule type" value="Genomic_DNA"/>
</dbReference>
<evidence type="ECO:0000313" key="7">
    <source>
        <dbReference type="Proteomes" id="UP001329825"/>
    </source>
</evidence>
<name>A0ABZ1D2Z0_9TREE</name>
<feature type="domain" description="WHIM1" evidence="5">
    <location>
        <begin position="223"/>
        <end position="256"/>
    </location>
</feature>
<evidence type="ECO:0000256" key="4">
    <source>
        <dbReference type="SAM" id="MobiDB-lite"/>
    </source>
</evidence>
<reference evidence="6 7" key="1">
    <citation type="submission" date="2024-01" db="EMBL/GenBank/DDBJ databases">
        <title>Comparative genomics of Cryptococcus and Kwoniella reveals pathogenesis evolution and contrasting modes of karyotype evolution via chromosome fusion or intercentromeric recombination.</title>
        <authorList>
            <person name="Coelho M.A."/>
            <person name="David-Palma M."/>
            <person name="Shea T."/>
            <person name="Bowers K."/>
            <person name="McGinley-Smith S."/>
            <person name="Mohammad A.W."/>
            <person name="Gnirke A."/>
            <person name="Yurkov A.M."/>
            <person name="Nowrousian M."/>
            <person name="Sun S."/>
            <person name="Cuomo C.A."/>
            <person name="Heitman J."/>
        </authorList>
    </citation>
    <scope>NUCLEOTIDE SEQUENCE [LARGE SCALE GENOMIC DNA]</scope>
    <source>
        <strain evidence="6">CBS 11374</strain>
    </source>
</reference>
<proteinExistence type="predicted"/>
<keyword evidence="7" id="KW-1185">Reference proteome</keyword>